<accession>A0A4E0RZ24</accession>
<feature type="region of interest" description="Disordered" evidence="1">
    <location>
        <begin position="554"/>
        <end position="655"/>
    </location>
</feature>
<feature type="compositionally biased region" description="Basic residues" evidence="1">
    <location>
        <begin position="361"/>
        <end position="370"/>
    </location>
</feature>
<feature type="compositionally biased region" description="Basic and acidic residues" evidence="1">
    <location>
        <begin position="938"/>
        <end position="953"/>
    </location>
</feature>
<gene>
    <name evidence="2" type="ORF">D915_004814</name>
</gene>
<sequence length="961" mass="106346">MIHESDTVQRHFLCLRDAFSDVLRGDQPPTSAWDIFPGLIEKLSHEENQVGNASLAVKSSTKAATWPVARIVHGILQGLVRETQQFPNKMWIFTRIAELLERLGVCVSGTSDWKTFLHTEITERYGTHWWLFIHFIRRYSSKFGLTLLNVYLNLGLEPPGCLPKDDFNLTGASVVSDNNPDESDQIDPPSPKSKPEALPTTETSRPSRVELRQCLPRALFADSAIVSAAKALHQGKASGAEDVAPIAASSHLHPTVAKFADTHTHDRQLVLITCPRSRRKCHTPTKLVRSQRGTRRTSKSRNPSGGESFKQASRHSRRTMNTSVPRARPSETCATSQPSHSDVVEYFARTEDSSRLPKGSTGKRHQHRRSVHETPDPEKSYPRWERAKLAAAEKTKGKAVIVEESPVKPLFCLGSPIRRLRRANSIRENACDHHSQMPGIDLTPNKSKLQGFGLDNYHIRLSQSSLGTTCGLYSGCCLSRTMSRAEQWRRRQLDEELSLSQFGIENTLSPNLKSPSGAMRNEQVNGAPCPEFCPSASESYRRSSNLFANMISPERPALQSPPKQTIVTPGNAALSTSTTPKTRLISPTNRREPTIKNEKTPNRLGPIDQFIRNSSATVEQRRVGKSVPRNRSVTPRSRLSRAQFPASSPIETSRDIPVSPQIFDEEAMFLAREEFLNVTNTTPSTDLNTPTSSSGRKRYSAVEEGIMEPQICFSPKNKRRRLQTIVSPDIIPLSSVVDKAHTPNTDGFSGAALADQPDSHLGRFIRLTRSRCGQIESSNKLLNGQMSPPRIADSAPSIRSPLVPLHIFNCSGQAGANGVSSYSDPLEHTTQSSQSASALVALRSRLFGNQDSDDSKPANSPGRIISSGDGGILSTYSSAVQENGPSKSAVVLVDEKSRHLWNDSSLDLPISPGLRKLRRSVVERLDEPPQTGQFSHCINKENSNRNTNRESCPRPRRSLFR</sequence>
<feature type="region of interest" description="Disordered" evidence="1">
    <location>
        <begin position="280"/>
        <end position="380"/>
    </location>
</feature>
<dbReference type="AlphaFoldDB" id="A0A4E0RZ24"/>
<feature type="compositionally biased region" description="Polar residues" evidence="1">
    <location>
        <begin position="561"/>
        <end position="588"/>
    </location>
</feature>
<feature type="compositionally biased region" description="Basic and acidic residues" evidence="1">
    <location>
        <begin position="589"/>
        <end position="601"/>
    </location>
</feature>
<feature type="region of interest" description="Disordered" evidence="1">
    <location>
        <begin position="172"/>
        <end position="208"/>
    </location>
</feature>
<organism evidence="2 3">
    <name type="scientific">Fasciola hepatica</name>
    <name type="common">Liver fluke</name>
    <dbReference type="NCBI Taxonomy" id="6192"/>
    <lineage>
        <taxon>Eukaryota</taxon>
        <taxon>Metazoa</taxon>
        <taxon>Spiralia</taxon>
        <taxon>Lophotrochozoa</taxon>
        <taxon>Platyhelminthes</taxon>
        <taxon>Trematoda</taxon>
        <taxon>Digenea</taxon>
        <taxon>Plagiorchiida</taxon>
        <taxon>Echinostomata</taxon>
        <taxon>Echinostomatoidea</taxon>
        <taxon>Fasciolidae</taxon>
        <taxon>Fasciola</taxon>
    </lineage>
</organism>
<protein>
    <submittedName>
        <fullName evidence="2">Uncharacterized protein</fullName>
    </submittedName>
</protein>
<feature type="region of interest" description="Disordered" evidence="1">
    <location>
        <begin position="848"/>
        <end position="867"/>
    </location>
</feature>
<proteinExistence type="predicted"/>
<evidence type="ECO:0000313" key="3">
    <source>
        <dbReference type="Proteomes" id="UP000230066"/>
    </source>
</evidence>
<evidence type="ECO:0000313" key="2">
    <source>
        <dbReference type="EMBL" id="THD24362.1"/>
    </source>
</evidence>
<keyword evidence="3" id="KW-1185">Reference proteome</keyword>
<dbReference type="Proteomes" id="UP000230066">
    <property type="component" value="Unassembled WGS sequence"/>
</dbReference>
<feature type="region of interest" description="Disordered" evidence="1">
    <location>
        <begin position="926"/>
        <end position="961"/>
    </location>
</feature>
<comment type="caution">
    <text evidence="2">The sequence shown here is derived from an EMBL/GenBank/DDBJ whole genome shotgun (WGS) entry which is preliminary data.</text>
</comment>
<name>A0A4E0RZ24_FASHE</name>
<evidence type="ECO:0000256" key="1">
    <source>
        <dbReference type="SAM" id="MobiDB-lite"/>
    </source>
</evidence>
<dbReference type="EMBL" id="JXXN02001640">
    <property type="protein sequence ID" value="THD24362.1"/>
    <property type="molecule type" value="Genomic_DNA"/>
</dbReference>
<reference evidence="2" key="1">
    <citation type="submission" date="2019-03" db="EMBL/GenBank/DDBJ databases">
        <title>Improved annotation for the trematode Fasciola hepatica.</title>
        <authorList>
            <person name="Choi Y.-J."/>
            <person name="Martin J."/>
            <person name="Mitreva M."/>
        </authorList>
    </citation>
    <scope>NUCLEOTIDE SEQUENCE [LARGE SCALE GENOMIC DNA]</scope>
</reference>
<feature type="compositionally biased region" description="Basic and acidic residues" evidence="1">
    <location>
        <begin position="371"/>
        <end position="380"/>
    </location>
</feature>